<name>A0AAU9KJ54_9CILI</name>
<protein>
    <recommendedName>
        <fullName evidence="3">RING-type domain-containing protein</fullName>
    </recommendedName>
</protein>
<dbReference type="SUPFAM" id="SSF57850">
    <property type="entry name" value="RING/U-box"/>
    <property type="match status" value="1"/>
</dbReference>
<comment type="caution">
    <text evidence="1">The sequence shown here is derived from an EMBL/GenBank/DDBJ whole genome shotgun (WGS) entry which is preliminary data.</text>
</comment>
<proteinExistence type="predicted"/>
<evidence type="ECO:0000313" key="1">
    <source>
        <dbReference type="EMBL" id="CAG9334047.1"/>
    </source>
</evidence>
<gene>
    <name evidence="1" type="ORF">BSTOLATCC_MIC59971</name>
</gene>
<evidence type="ECO:0008006" key="3">
    <source>
        <dbReference type="Google" id="ProtNLM"/>
    </source>
</evidence>
<keyword evidence="2" id="KW-1185">Reference proteome</keyword>
<dbReference type="Proteomes" id="UP001162131">
    <property type="component" value="Unassembled WGS sequence"/>
</dbReference>
<dbReference type="AlphaFoldDB" id="A0AAU9KJ54"/>
<sequence>MLNAHMSAGMTVQLPKIKRRGTVKRYVNANIDKLLSRLPLESDEMEVAEDSRLNPCIICFSNRDQLSYTSCCSQPMHQECRLSTVISCPHCRAAEFELQERLHLTQTEHLAKPGLLS</sequence>
<reference evidence="1" key="1">
    <citation type="submission" date="2021-09" db="EMBL/GenBank/DDBJ databases">
        <authorList>
            <consortium name="AG Swart"/>
            <person name="Singh M."/>
            <person name="Singh A."/>
            <person name="Seah K."/>
            <person name="Emmerich C."/>
        </authorList>
    </citation>
    <scope>NUCLEOTIDE SEQUENCE</scope>
    <source>
        <strain evidence="1">ATCC30299</strain>
    </source>
</reference>
<dbReference type="EMBL" id="CAJZBQ010000057">
    <property type="protein sequence ID" value="CAG9334047.1"/>
    <property type="molecule type" value="Genomic_DNA"/>
</dbReference>
<accession>A0AAU9KJ54</accession>
<organism evidence="1 2">
    <name type="scientific">Blepharisma stoltei</name>
    <dbReference type="NCBI Taxonomy" id="1481888"/>
    <lineage>
        <taxon>Eukaryota</taxon>
        <taxon>Sar</taxon>
        <taxon>Alveolata</taxon>
        <taxon>Ciliophora</taxon>
        <taxon>Postciliodesmatophora</taxon>
        <taxon>Heterotrichea</taxon>
        <taxon>Heterotrichida</taxon>
        <taxon>Blepharismidae</taxon>
        <taxon>Blepharisma</taxon>
    </lineage>
</organism>
<evidence type="ECO:0000313" key="2">
    <source>
        <dbReference type="Proteomes" id="UP001162131"/>
    </source>
</evidence>